<comment type="caution">
    <text evidence="1">The sequence shown here is derived from an EMBL/GenBank/DDBJ whole genome shotgun (WGS) entry which is preliminary data.</text>
</comment>
<dbReference type="EMBL" id="JARAKH010000011">
    <property type="protein sequence ID" value="KAK8399503.1"/>
    <property type="molecule type" value="Genomic_DNA"/>
</dbReference>
<dbReference type="AlphaFoldDB" id="A0AAW0UJV2"/>
<reference evidence="1 2" key="1">
    <citation type="submission" date="2023-03" db="EMBL/GenBank/DDBJ databases">
        <title>High-quality genome of Scylla paramamosain provides insights in environmental adaptation.</title>
        <authorList>
            <person name="Zhang L."/>
        </authorList>
    </citation>
    <scope>NUCLEOTIDE SEQUENCE [LARGE SCALE GENOMIC DNA]</scope>
    <source>
        <strain evidence="1">LZ_2023a</strain>
        <tissue evidence="1">Muscle</tissue>
    </source>
</reference>
<keyword evidence="2" id="KW-1185">Reference proteome</keyword>
<proteinExistence type="predicted"/>
<evidence type="ECO:0000313" key="2">
    <source>
        <dbReference type="Proteomes" id="UP001487740"/>
    </source>
</evidence>
<dbReference type="Proteomes" id="UP001487740">
    <property type="component" value="Unassembled WGS sequence"/>
</dbReference>
<protein>
    <submittedName>
        <fullName evidence="1">Uncharacterized protein</fullName>
    </submittedName>
</protein>
<gene>
    <name evidence="1" type="ORF">O3P69_003528</name>
</gene>
<sequence length="81" mass="8905">MGSRCRESHKYVSVQSLEYHTEGVEGALGIPEGGRAKEGGLELRLRDTSVQSLGYHTEGDTRVQSLGYHTEGVKEPWGCLK</sequence>
<evidence type="ECO:0000313" key="1">
    <source>
        <dbReference type="EMBL" id="KAK8399503.1"/>
    </source>
</evidence>
<name>A0AAW0UJV2_SCYPA</name>
<organism evidence="1 2">
    <name type="scientific">Scylla paramamosain</name>
    <name type="common">Mud crab</name>
    <dbReference type="NCBI Taxonomy" id="85552"/>
    <lineage>
        <taxon>Eukaryota</taxon>
        <taxon>Metazoa</taxon>
        <taxon>Ecdysozoa</taxon>
        <taxon>Arthropoda</taxon>
        <taxon>Crustacea</taxon>
        <taxon>Multicrustacea</taxon>
        <taxon>Malacostraca</taxon>
        <taxon>Eumalacostraca</taxon>
        <taxon>Eucarida</taxon>
        <taxon>Decapoda</taxon>
        <taxon>Pleocyemata</taxon>
        <taxon>Brachyura</taxon>
        <taxon>Eubrachyura</taxon>
        <taxon>Portunoidea</taxon>
        <taxon>Portunidae</taxon>
        <taxon>Portuninae</taxon>
        <taxon>Scylla</taxon>
    </lineage>
</organism>
<accession>A0AAW0UJV2</accession>